<dbReference type="Pfam" id="PF07992">
    <property type="entry name" value="Pyr_redox_2"/>
    <property type="match status" value="1"/>
</dbReference>
<dbReference type="PROSITE" id="PS00076">
    <property type="entry name" value="PYRIDINE_REDOX_1"/>
    <property type="match status" value="1"/>
</dbReference>
<dbReference type="RefSeq" id="WP_407069319.1">
    <property type="nucleotide sequence ID" value="NZ_JBJJXE010000011.1"/>
</dbReference>
<keyword evidence="13" id="KW-1185">Reference proteome</keyword>
<accession>A0ABW8U6N4</accession>
<dbReference type="EMBL" id="JBJJXE010000011">
    <property type="protein sequence ID" value="MFL1732783.1"/>
    <property type="molecule type" value="Genomic_DNA"/>
</dbReference>
<dbReference type="InterPro" id="IPR001100">
    <property type="entry name" value="Pyr_nuc-diS_OxRdtase"/>
</dbReference>
<evidence type="ECO:0000256" key="4">
    <source>
        <dbReference type="ARBA" id="ARBA00022827"/>
    </source>
</evidence>
<gene>
    <name evidence="12" type="ORF">ACJHVH_07240</name>
</gene>
<keyword evidence="7" id="KW-1015">Disulfide bond</keyword>
<dbReference type="InterPro" id="IPR016156">
    <property type="entry name" value="FAD/NAD-linked_Rdtase_dimer_sf"/>
</dbReference>
<evidence type="ECO:0000256" key="2">
    <source>
        <dbReference type="ARBA" id="ARBA00007532"/>
    </source>
</evidence>
<keyword evidence="4 9" id="KW-0274">FAD</keyword>
<dbReference type="InterPro" id="IPR036188">
    <property type="entry name" value="FAD/NAD-bd_sf"/>
</dbReference>
<dbReference type="PANTHER" id="PTHR43014">
    <property type="entry name" value="MERCURIC REDUCTASE"/>
    <property type="match status" value="1"/>
</dbReference>
<evidence type="ECO:0000313" key="12">
    <source>
        <dbReference type="EMBL" id="MFL1732783.1"/>
    </source>
</evidence>
<keyword evidence="8 9" id="KW-0676">Redox-active center</keyword>
<evidence type="ECO:0000256" key="8">
    <source>
        <dbReference type="ARBA" id="ARBA00023284"/>
    </source>
</evidence>
<evidence type="ECO:0000256" key="6">
    <source>
        <dbReference type="ARBA" id="ARBA00023002"/>
    </source>
</evidence>
<dbReference type="PRINTS" id="PR00411">
    <property type="entry name" value="PNDRDTASEI"/>
</dbReference>
<dbReference type="PRINTS" id="PR00368">
    <property type="entry name" value="FADPNR"/>
</dbReference>
<evidence type="ECO:0000313" key="13">
    <source>
        <dbReference type="Proteomes" id="UP001624684"/>
    </source>
</evidence>
<dbReference type="SUPFAM" id="SSF55424">
    <property type="entry name" value="FAD/NAD-linked reductases, dimerisation (C-terminal) domain"/>
    <property type="match status" value="1"/>
</dbReference>
<evidence type="ECO:0000256" key="5">
    <source>
        <dbReference type="ARBA" id="ARBA00022857"/>
    </source>
</evidence>
<name>A0ABW8U6N4_9GAMM</name>
<dbReference type="Proteomes" id="UP001624684">
    <property type="component" value="Unassembled WGS sequence"/>
</dbReference>
<proteinExistence type="inferred from homology"/>
<sequence length="436" mass="47673">MQTKHLIIGFGKAGKTLAKTLAQKGESVILVEQSAQMYGGTCINIGCIPSKKMKFLAENGSDFHQAIIKKNELIRTLNQANFEMIDKVATVITGKASFIDAHTVQVVREQDTLTIKADHIYINTGALSRIPNIDGIDTAQNVYDSTGIMQLDKLPQHLVIIGGGYIGLEFASSFAEFGSRVTVLETGDIFIPKEDRQIADALLGILNDQGVSVKLSQKIQKIGNQDGRTLITTETESFLADAVLIATGRQPNTDLALQNTQIQLTERGFIAVNEHLQTHEPHIYAMGDVAGSPQFTYMSLDDFRVVRSHLFDGGKYTTNNRTFPYSVFVNPPLSVAGLTEQAAKDQGYQVKTATLLANAIPKAKVVEKTQGMLKAVVDADTDKILGVQLLCEDSHEMINFVDLSIRQGLTYQDLANHIFTHPTMSESLNDLFGAIS</sequence>
<dbReference type="PANTHER" id="PTHR43014:SF4">
    <property type="entry name" value="PYRIDINE NUCLEOTIDE-DISULFIDE OXIDOREDUCTASE RCLA-RELATED"/>
    <property type="match status" value="1"/>
</dbReference>
<evidence type="ECO:0000256" key="3">
    <source>
        <dbReference type="ARBA" id="ARBA00022630"/>
    </source>
</evidence>
<feature type="domain" description="FAD/NAD(P)-binding" evidence="11">
    <location>
        <begin position="4"/>
        <end position="298"/>
    </location>
</feature>
<feature type="domain" description="Pyridine nucleotide-disulphide oxidoreductase dimerisation" evidence="10">
    <location>
        <begin position="324"/>
        <end position="430"/>
    </location>
</feature>
<comment type="caution">
    <text evidence="12">The sequence shown here is derived from an EMBL/GenBank/DDBJ whole genome shotgun (WGS) entry which is preliminary data.</text>
</comment>
<evidence type="ECO:0000259" key="10">
    <source>
        <dbReference type="Pfam" id="PF02852"/>
    </source>
</evidence>
<keyword evidence="6 9" id="KW-0560">Oxidoreductase</keyword>
<dbReference type="Pfam" id="PF02852">
    <property type="entry name" value="Pyr_redox_dim"/>
    <property type="match status" value="1"/>
</dbReference>
<keyword evidence="5" id="KW-0521">NADP</keyword>
<comment type="cofactor">
    <cofactor evidence="1">
        <name>FAD</name>
        <dbReference type="ChEBI" id="CHEBI:57692"/>
    </cofactor>
</comment>
<evidence type="ECO:0000256" key="7">
    <source>
        <dbReference type="ARBA" id="ARBA00023157"/>
    </source>
</evidence>
<comment type="similarity">
    <text evidence="2 9">Belongs to the class-I pyridine nucleotide-disulfide oxidoreductase family.</text>
</comment>
<dbReference type="InterPro" id="IPR012999">
    <property type="entry name" value="Pyr_OxRdtase_I_AS"/>
</dbReference>
<reference evidence="12 13" key="1">
    <citation type="submission" date="2024-11" db="EMBL/GenBank/DDBJ databases">
        <title>First Report of Moraxella oculi in Brazil in an Infectious Bovine Keratoconjunctivitis Outbreak.</title>
        <authorList>
            <person name="Carvalho C.V."/>
            <person name="Domingues R."/>
            <person name="Coutinho C."/>
            <person name="Honorio N.T.B.S."/>
            <person name="Faza D.R.L.R."/>
            <person name="Carvalho W.A."/>
            <person name="Machado A.B.F."/>
            <person name="Martins M.F."/>
            <person name="Gaspar E.B."/>
        </authorList>
    </citation>
    <scope>NUCLEOTIDE SEQUENCE [LARGE SCALE GENOMIC DNA]</scope>
    <source>
        <strain evidence="12 13">2117LE</strain>
    </source>
</reference>
<dbReference type="InterPro" id="IPR023753">
    <property type="entry name" value="FAD/NAD-binding_dom"/>
</dbReference>
<evidence type="ECO:0000256" key="9">
    <source>
        <dbReference type="RuleBase" id="RU003691"/>
    </source>
</evidence>
<dbReference type="Gene3D" id="3.50.50.60">
    <property type="entry name" value="FAD/NAD(P)-binding domain"/>
    <property type="match status" value="2"/>
</dbReference>
<protein>
    <submittedName>
        <fullName evidence="12">FAD-dependent oxidoreductase</fullName>
    </submittedName>
</protein>
<dbReference type="SUPFAM" id="SSF51905">
    <property type="entry name" value="FAD/NAD(P)-binding domain"/>
    <property type="match status" value="1"/>
</dbReference>
<organism evidence="12 13">
    <name type="scientific">Moraxella oculi</name>
    <dbReference type="NCBI Taxonomy" id="2940516"/>
    <lineage>
        <taxon>Bacteria</taxon>
        <taxon>Pseudomonadati</taxon>
        <taxon>Pseudomonadota</taxon>
        <taxon>Gammaproteobacteria</taxon>
        <taxon>Moraxellales</taxon>
        <taxon>Moraxellaceae</taxon>
        <taxon>Moraxella</taxon>
    </lineage>
</organism>
<dbReference type="InterPro" id="IPR004099">
    <property type="entry name" value="Pyr_nucl-diS_OxRdtase_dimer"/>
</dbReference>
<dbReference type="PIRSF" id="PIRSF000350">
    <property type="entry name" value="Mercury_reductase_MerA"/>
    <property type="match status" value="1"/>
</dbReference>
<evidence type="ECO:0000256" key="1">
    <source>
        <dbReference type="ARBA" id="ARBA00001974"/>
    </source>
</evidence>
<evidence type="ECO:0000259" key="11">
    <source>
        <dbReference type="Pfam" id="PF07992"/>
    </source>
</evidence>
<dbReference type="Gene3D" id="3.30.390.30">
    <property type="match status" value="1"/>
</dbReference>
<keyword evidence="3 9" id="KW-0285">Flavoprotein</keyword>